<organism evidence="1 2">
    <name type="scientific">Ilumatobacter coccineus (strain NBRC 103263 / KCTC 29153 / YM16-304)</name>
    <dbReference type="NCBI Taxonomy" id="1313172"/>
    <lineage>
        <taxon>Bacteria</taxon>
        <taxon>Bacillati</taxon>
        <taxon>Actinomycetota</taxon>
        <taxon>Acidimicrobiia</taxon>
        <taxon>Acidimicrobiales</taxon>
        <taxon>Ilumatobacteraceae</taxon>
        <taxon>Ilumatobacter</taxon>
    </lineage>
</organism>
<dbReference type="InterPro" id="IPR011051">
    <property type="entry name" value="RmlC_Cupin_sf"/>
</dbReference>
<gene>
    <name evidence="1" type="ORF">YM304_28090</name>
</gene>
<proteinExistence type="predicted"/>
<dbReference type="OrthoDB" id="5168602at2"/>
<protein>
    <recommendedName>
        <fullName evidence="3">Cupin 2 conserved barrel domain-containing protein</fullName>
    </recommendedName>
</protein>
<dbReference type="SUPFAM" id="SSF51182">
    <property type="entry name" value="RmlC-like cupins"/>
    <property type="match status" value="1"/>
</dbReference>
<dbReference type="KEGG" id="aym:YM304_28090"/>
<evidence type="ECO:0000313" key="2">
    <source>
        <dbReference type="Proteomes" id="UP000011863"/>
    </source>
</evidence>
<accession>A0A6C7E9V8</accession>
<dbReference type="InterPro" id="IPR014710">
    <property type="entry name" value="RmlC-like_jellyroll"/>
</dbReference>
<dbReference type="EMBL" id="AP012057">
    <property type="protein sequence ID" value="BAN03123.1"/>
    <property type="molecule type" value="Genomic_DNA"/>
</dbReference>
<dbReference type="RefSeq" id="WP_015442370.1">
    <property type="nucleotide sequence ID" value="NC_020520.1"/>
</dbReference>
<name>A0A6C7E9V8_ILUCY</name>
<reference evidence="1 2" key="1">
    <citation type="journal article" date="2013" name="Int. J. Syst. Evol. Microbiol.">
        <title>Ilumatobacter nonamiense sp. nov. and Ilumatobacter coccineum sp. nov., isolated from seashore sand.</title>
        <authorList>
            <person name="Matsumoto A."/>
            <person name="Kasai H."/>
            <person name="Matsuo Y."/>
            <person name="Shizuri Y."/>
            <person name="Ichikawa N."/>
            <person name="Fujita N."/>
            <person name="Omura S."/>
            <person name="Takahashi Y."/>
        </authorList>
    </citation>
    <scope>NUCLEOTIDE SEQUENCE [LARGE SCALE GENOMIC DNA]</scope>
    <source>
        <strain evidence="2">NBRC 103263 / KCTC 29153 / YM16-304</strain>
    </source>
</reference>
<evidence type="ECO:0000313" key="1">
    <source>
        <dbReference type="EMBL" id="BAN03123.1"/>
    </source>
</evidence>
<keyword evidence="2" id="KW-1185">Reference proteome</keyword>
<dbReference type="AlphaFoldDB" id="A0A6C7E9V8"/>
<evidence type="ECO:0008006" key="3">
    <source>
        <dbReference type="Google" id="ProtNLM"/>
    </source>
</evidence>
<dbReference type="Gene3D" id="2.60.120.10">
    <property type="entry name" value="Jelly Rolls"/>
    <property type="match status" value="2"/>
</dbReference>
<dbReference type="Proteomes" id="UP000011863">
    <property type="component" value="Chromosome"/>
</dbReference>
<sequence>MGQSGWTVVRCVDLEANLRWFVDDAGFRVDLVNPADDPRRFVVSRHGVTISLERSDVDAPAHVVIEQQADDLTPGVIGEAPGGSTVTVQPPSDEMIMPDSVPSLTVTGGSSGGFGIGRAGMEYRDLLPDRWGGRFIASHIRIDEGGDVADWVHFHRIRFQMIFVAAGWVDVVYEDQGDPFRMQAGDCVLQPPEIRHRVLRSSPGLEVIEIGCPAEHDTLADHELELPTSIIAPDRDFGGQRFVRHVAADAPVSPWLVGGLRWRDTGIDAATDGEASAIVVSPDGDGQLADAALTNAGEFALMVGVRGTGTLAVDGHGPVEVAERASVALPPGSVWQHTAASPDHELLVVTLPADAIRPA</sequence>